<dbReference type="InterPro" id="IPR036388">
    <property type="entry name" value="WH-like_DNA-bd_sf"/>
</dbReference>
<name>A0ABY9KW45_9BACI</name>
<reference evidence="5" key="1">
    <citation type="submission" date="2023-06" db="EMBL/GenBank/DDBJ databases">
        <title>A Treasure from Seagulls: Isolation and Description of Aciduricobacillus qingdaonensis gen. nov., sp. nov., a Rare Obligately Uric Acid-utilizing Member in the Family Bacillaceae.</title>
        <authorList>
            <person name="Liu W."/>
            <person name="Wang B."/>
        </authorList>
    </citation>
    <scope>NUCLEOTIDE SEQUENCE</scope>
    <source>
        <strain evidence="5">44XB</strain>
    </source>
</reference>
<keyword evidence="6" id="KW-1185">Reference proteome</keyword>
<evidence type="ECO:0000256" key="3">
    <source>
        <dbReference type="ARBA" id="ARBA00023163"/>
    </source>
</evidence>
<gene>
    <name evidence="5" type="ORF">QR721_01585</name>
</gene>
<protein>
    <submittedName>
        <fullName evidence="5">Helix-turn-helix domain-containing protein</fullName>
    </submittedName>
</protein>
<dbReference type="EMBL" id="CP129113">
    <property type="protein sequence ID" value="WLV24957.1"/>
    <property type="molecule type" value="Genomic_DNA"/>
</dbReference>
<keyword evidence="1" id="KW-0805">Transcription regulation</keyword>
<dbReference type="RefSeq" id="WP_348028511.1">
    <property type="nucleotide sequence ID" value="NZ_CP129113.1"/>
</dbReference>
<dbReference type="PANTHER" id="PTHR33204:SF29">
    <property type="entry name" value="TRANSCRIPTIONAL REGULATOR"/>
    <property type="match status" value="1"/>
</dbReference>
<evidence type="ECO:0000259" key="4">
    <source>
        <dbReference type="PROSITE" id="PS51118"/>
    </source>
</evidence>
<sequence>MKNDKNPMQCQTVVALDAIVGKWKPVILHILLSGKPYRFNELRRNIPDITQRMLTMHLRELEEQDIIHREVYAQVPPKVEYSITEYGKTLGPILEAMHEWGANHLAHMASKETETDNSRSS</sequence>
<proteinExistence type="predicted"/>
<keyword evidence="3" id="KW-0804">Transcription</keyword>
<dbReference type="SUPFAM" id="SSF46785">
    <property type="entry name" value="Winged helix' DNA-binding domain"/>
    <property type="match status" value="1"/>
</dbReference>
<dbReference type="PROSITE" id="PS51118">
    <property type="entry name" value="HTH_HXLR"/>
    <property type="match status" value="1"/>
</dbReference>
<dbReference type="Pfam" id="PF01638">
    <property type="entry name" value="HxlR"/>
    <property type="match status" value="1"/>
</dbReference>
<keyword evidence="2" id="KW-0238">DNA-binding</keyword>
<dbReference type="InterPro" id="IPR036390">
    <property type="entry name" value="WH_DNA-bd_sf"/>
</dbReference>
<evidence type="ECO:0000256" key="2">
    <source>
        <dbReference type="ARBA" id="ARBA00023125"/>
    </source>
</evidence>
<organism evidence="5 6">
    <name type="scientific">Aciduricibacillus chroicocephali</name>
    <dbReference type="NCBI Taxonomy" id="3054939"/>
    <lineage>
        <taxon>Bacteria</taxon>
        <taxon>Bacillati</taxon>
        <taxon>Bacillota</taxon>
        <taxon>Bacilli</taxon>
        <taxon>Bacillales</taxon>
        <taxon>Bacillaceae</taxon>
        <taxon>Aciduricibacillus</taxon>
    </lineage>
</organism>
<evidence type="ECO:0000313" key="6">
    <source>
        <dbReference type="Proteomes" id="UP001180087"/>
    </source>
</evidence>
<accession>A0ABY9KW45</accession>
<feature type="domain" description="HTH hxlR-type" evidence="4">
    <location>
        <begin position="10"/>
        <end position="109"/>
    </location>
</feature>
<dbReference type="Proteomes" id="UP001180087">
    <property type="component" value="Chromosome"/>
</dbReference>
<dbReference type="InterPro" id="IPR002577">
    <property type="entry name" value="HTH_HxlR"/>
</dbReference>
<dbReference type="Gene3D" id="1.10.10.10">
    <property type="entry name" value="Winged helix-like DNA-binding domain superfamily/Winged helix DNA-binding domain"/>
    <property type="match status" value="1"/>
</dbReference>
<dbReference type="PANTHER" id="PTHR33204">
    <property type="entry name" value="TRANSCRIPTIONAL REGULATOR, MARR FAMILY"/>
    <property type="match status" value="1"/>
</dbReference>
<evidence type="ECO:0000313" key="5">
    <source>
        <dbReference type="EMBL" id="WLV24957.1"/>
    </source>
</evidence>
<evidence type="ECO:0000256" key="1">
    <source>
        <dbReference type="ARBA" id="ARBA00023015"/>
    </source>
</evidence>